<keyword evidence="5" id="KW-1185">Reference proteome</keyword>
<dbReference type="InterPro" id="IPR029016">
    <property type="entry name" value="GAF-like_dom_sf"/>
</dbReference>
<comment type="caution">
    <text evidence="4">The sequence shown here is derived from an EMBL/GenBank/DDBJ whole genome shotgun (WGS) entry which is preliminary data.</text>
</comment>
<evidence type="ECO:0000313" key="4">
    <source>
        <dbReference type="EMBL" id="MBM7132257.1"/>
    </source>
</evidence>
<dbReference type="Pfam" id="PF01590">
    <property type="entry name" value="GAF"/>
    <property type="match status" value="1"/>
</dbReference>
<dbReference type="Gene3D" id="3.30.70.270">
    <property type="match status" value="1"/>
</dbReference>
<dbReference type="CDD" id="cd01949">
    <property type="entry name" value="GGDEF"/>
    <property type="match status" value="1"/>
</dbReference>
<dbReference type="SUPFAM" id="SSF55073">
    <property type="entry name" value="Nucleotide cyclase"/>
    <property type="match status" value="1"/>
</dbReference>
<protein>
    <recommendedName>
        <fullName evidence="1">diguanylate cyclase</fullName>
        <ecNumber evidence="1">2.7.7.65</ecNumber>
    </recommendedName>
</protein>
<reference evidence="4" key="1">
    <citation type="submission" date="2020-10" db="EMBL/GenBank/DDBJ databases">
        <title>Phylogeny of dyella-like bacteria.</title>
        <authorList>
            <person name="Fu J."/>
        </authorList>
    </citation>
    <scope>NUCLEOTIDE SEQUENCE</scope>
    <source>
        <strain evidence="4">DHON07</strain>
    </source>
</reference>
<evidence type="ECO:0000313" key="5">
    <source>
        <dbReference type="Proteomes" id="UP001430193"/>
    </source>
</evidence>
<comment type="catalytic activity">
    <reaction evidence="2">
        <text>2 GTP = 3',3'-c-di-GMP + 2 diphosphate</text>
        <dbReference type="Rhea" id="RHEA:24898"/>
        <dbReference type="ChEBI" id="CHEBI:33019"/>
        <dbReference type="ChEBI" id="CHEBI:37565"/>
        <dbReference type="ChEBI" id="CHEBI:58805"/>
        <dbReference type="EC" id="2.7.7.65"/>
    </reaction>
</comment>
<dbReference type="SMART" id="SM00065">
    <property type="entry name" value="GAF"/>
    <property type="match status" value="1"/>
</dbReference>
<dbReference type="Gene3D" id="3.30.450.40">
    <property type="match status" value="1"/>
</dbReference>
<dbReference type="InterPro" id="IPR029787">
    <property type="entry name" value="Nucleotide_cyclase"/>
</dbReference>
<evidence type="ECO:0000256" key="1">
    <source>
        <dbReference type="ARBA" id="ARBA00012528"/>
    </source>
</evidence>
<dbReference type="InterPro" id="IPR000160">
    <property type="entry name" value="GGDEF_dom"/>
</dbReference>
<dbReference type="EMBL" id="JADIKF010000040">
    <property type="protein sequence ID" value="MBM7132257.1"/>
    <property type="molecule type" value="Genomic_DNA"/>
</dbReference>
<sequence length="348" mass="38310">MNQTPTPRPPELMAHLAATITRARSLEELVRPLLEMLQATTGLESTYLTTIDSPAGVQHILFARNTHQMQIPEGLDVPWEGTLCKRALDDGRFYSDDVSQSWGDCEAARALGIATYASSPVHTEGGVLYGTLCAASSQHVPFNDNTESVLKLFAQLIGQQLDRERLVQQLSDANNSLAASALTDTVTRLPNRRALMQDMEQRLRLYRADEYALVVAFIDLDKFKAINDRYGHEIGDRFLEAIAGRLQGVLRSGDFAARLGGDEFVVLATSRRSDALTTASALLERLQQATSGRFRLDDTVLDYAGPSIGTVISEPDCTDPQALIAAADARMYAVKRARKEREAQRLSN</sequence>
<gene>
    <name evidence="4" type="ORF">ISS99_22225</name>
</gene>
<dbReference type="PROSITE" id="PS50887">
    <property type="entry name" value="GGDEF"/>
    <property type="match status" value="1"/>
</dbReference>
<organism evidence="4 5">
    <name type="scientific">Dyella mobilis</name>
    <dbReference type="NCBI Taxonomy" id="1849582"/>
    <lineage>
        <taxon>Bacteria</taxon>
        <taxon>Pseudomonadati</taxon>
        <taxon>Pseudomonadota</taxon>
        <taxon>Gammaproteobacteria</taxon>
        <taxon>Lysobacterales</taxon>
        <taxon>Rhodanobacteraceae</taxon>
        <taxon>Dyella</taxon>
    </lineage>
</organism>
<feature type="domain" description="GGDEF" evidence="3">
    <location>
        <begin position="211"/>
        <end position="348"/>
    </location>
</feature>
<dbReference type="Proteomes" id="UP001430193">
    <property type="component" value="Unassembled WGS sequence"/>
</dbReference>
<proteinExistence type="predicted"/>
<dbReference type="InterPro" id="IPR003018">
    <property type="entry name" value="GAF"/>
</dbReference>
<dbReference type="SMART" id="SM00267">
    <property type="entry name" value="GGDEF"/>
    <property type="match status" value="1"/>
</dbReference>
<evidence type="ECO:0000256" key="2">
    <source>
        <dbReference type="ARBA" id="ARBA00034247"/>
    </source>
</evidence>
<name>A0ABS2KM87_9GAMM</name>
<dbReference type="InterPro" id="IPR050469">
    <property type="entry name" value="Diguanylate_Cyclase"/>
</dbReference>
<dbReference type="NCBIfam" id="TIGR00254">
    <property type="entry name" value="GGDEF"/>
    <property type="match status" value="1"/>
</dbReference>
<dbReference type="InterPro" id="IPR043128">
    <property type="entry name" value="Rev_trsase/Diguanyl_cyclase"/>
</dbReference>
<accession>A0ABS2KM87</accession>
<dbReference type="SUPFAM" id="SSF55781">
    <property type="entry name" value="GAF domain-like"/>
    <property type="match status" value="1"/>
</dbReference>
<dbReference type="PANTHER" id="PTHR45138:SF9">
    <property type="entry name" value="DIGUANYLATE CYCLASE DGCM-RELATED"/>
    <property type="match status" value="1"/>
</dbReference>
<dbReference type="EC" id="2.7.7.65" evidence="1"/>
<dbReference type="PANTHER" id="PTHR45138">
    <property type="entry name" value="REGULATORY COMPONENTS OF SENSORY TRANSDUCTION SYSTEM"/>
    <property type="match status" value="1"/>
</dbReference>
<dbReference type="Pfam" id="PF00990">
    <property type="entry name" value="GGDEF"/>
    <property type="match status" value="1"/>
</dbReference>
<evidence type="ECO:0000259" key="3">
    <source>
        <dbReference type="PROSITE" id="PS50887"/>
    </source>
</evidence>